<comment type="similarity">
    <text evidence="3">Belongs to the TO family.</text>
</comment>
<dbReference type="Gene3D" id="3.15.10.30">
    <property type="entry name" value="Haemolymph juvenile hormone binding protein"/>
    <property type="match status" value="1"/>
</dbReference>
<dbReference type="InterPro" id="IPR010562">
    <property type="entry name" value="Haemolymph_juvenile_hormone-bd"/>
</dbReference>
<evidence type="ECO:0000256" key="2">
    <source>
        <dbReference type="ARBA" id="ARBA00023108"/>
    </source>
</evidence>
<evidence type="ECO:0000256" key="3">
    <source>
        <dbReference type="ARBA" id="ARBA00060902"/>
    </source>
</evidence>
<dbReference type="EMBL" id="JAPXFL010000009">
    <property type="protein sequence ID" value="KAK9501903.1"/>
    <property type="molecule type" value="Genomic_DNA"/>
</dbReference>
<organism evidence="5 6">
    <name type="scientific">Rhynocoris fuscipes</name>
    <dbReference type="NCBI Taxonomy" id="488301"/>
    <lineage>
        <taxon>Eukaryota</taxon>
        <taxon>Metazoa</taxon>
        <taxon>Ecdysozoa</taxon>
        <taxon>Arthropoda</taxon>
        <taxon>Hexapoda</taxon>
        <taxon>Insecta</taxon>
        <taxon>Pterygota</taxon>
        <taxon>Neoptera</taxon>
        <taxon>Paraneoptera</taxon>
        <taxon>Hemiptera</taxon>
        <taxon>Heteroptera</taxon>
        <taxon>Panheteroptera</taxon>
        <taxon>Cimicomorpha</taxon>
        <taxon>Reduviidae</taxon>
        <taxon>Harpactorinae</taxon>
        <taxon>Harpactorini</taxon>
        <taxon>Rhynocoris</taxon>
    </lineage>
</organism>
<dbReference type="SMART" id="SM00700">
    <property type="entry name" value="JHBP"/>
    <property type="match status" value="1"/>
</dbReference>
<evidence type="ECO:0000313" key="5">
    <source>
        <dbReference type="EMBL" id="KAK9501903.1"/>
    </source>
</evidence>
<dbReference type="GO" id="GO:0007623">
    <property type="term" value="P:circadian rhythm"/>
    <property type="evidence" value="ECO:0007669"/>
    <property type="project" value="UniProtKB-ARBA"/>
</dbReference>
<dbReference type="InterPro" id="IPR038606">
    <property type="entry name" value="To_sf"/>
</dbReference>
<dbReference type="PANTHER" id="PTHR11008:SF41">
    <property type="entry name" value="RE70318P"/>
    <property type="match status" value="1"/>
</dbReference>
<accession>A0AAW1CYF5</accession>
<feature type="chain" id="PRO_5043396395" evidence="4">
    <location>
        <begin position="21"/>
        <end position="281"/>
    </location>
</feature>
<comment type="caution">
    <text evidence="5">The sequence shown here is derived from an EMBL/GenBank/DDBJ whole genome shotgun (WGS) entry which is preliminary data.</text>
</comment>
<gene>
    <name evidence="5" type="ORF">O3M35_012539</name>
</gene>
<protein>
    <submittedName>
        <fullName evidence="5">Uncharacterized protein</fullName>
    </submittedName>
</protein>
<name>A0AAW1CYF5_9HEMI</name>
<sequence>MIRIEILTVTILLLVGFNYAAKLPSNWRTCKRSDKNMVDCVRSAVVDAVKSMKDGFPSLGVLPLDPMHFDSLSIGQGSGPVSINLDFKNMDINGISTLTKLENAKVNWEEYTLQADASFASPLTLRGDYSISGQVLVLPIVGKGKFNLTFDDFVAKLYLKGHEVTKAKNKYMEVDKFTVQIETSKLHIYLGNLFNGDKALGDNMNLFINENWQEILKELRPAISKAFGEAFKDISNRVFRKIPITQIAPKFVMCGPNTVVAYSSHQYTALQRNQICSKTPS</sequence>
<feature type="signal peptide" evidence="4">
    <location>
        <begin position="1"/>
        <end position="20"/>
    </location>
</feature>
<proteinExistence type="inferred from homology"/>
<dbReference type="FunFam" id="3.15.10.30:FF:000001">
    <property type="entry name" value="Takeout-like protein 1"/>
    <property type="match status" value="1"/>
</dbReference>
<keyword evidence="6" id="KW-1185">Reference proteome</keyword>
<dbReference type="PANTHER" id="PTHR11008">
    <property type="entry name" value="PROTEIN TAKEOUT-LIKE PROTEIN"/>
    <property type="match status" value="1"/>
</dbReference>
<dbReference type="GO" id="GO:0005615">
    <property type="term" value="C:extracellular space"/>
    <property type="evidence" value="ECO:0007669"/>
    <property type="project" value="TreeGrafter"/>
</dbReference>
<evidence type="ECO:0000313" key="6">
    <source>
        <dbReference type="Proteomes" id="UP001461498"/>
    </source>
</evidence>
<dbReference type="Proteomes" id="UP001461498">
    <property type="component" value="Unassembled WGS sequence"/>
</dbReference>
<reference evidence="5 6" key="1">
    <citation type="submission" date="2022-12" db="EMBL/GenBank/DDBJ databases">
        <title>Chromosome-level genome assembly of true bugs.</title>
        <authorList>
            <person name="Ma L."/>
            <person name="Li H."/>
        </authorList>
    </citation>
    <scope>NUCLEOTIDE SEQUENCE [LARGE SCALE GENOMIC DNA]</scope>
    <source>
        <strain evidence="5">Lab_2022b</strain>
    </source>
</reference>
<evidence type="ECO:0000256" key="1">
    <source>
        <dbReference type="ARBA" id="ARBA00022729"/>
    </source>
</evidence>
<dbReference type="AlphaFoldDB" id="A0AAW1CYF5"/>
<keyword evidence="2" id="KW-0090">Biological rhythms</keyword>
<dbReference type="Pfam" id="PF06585">
    <property type="entry name" value="JHBP"/>
    <property type="match status" value="1"/>
</dbReference>
<keyword evidence="1 4" id="KW-0732">Signal</keyword>
<evidence type="ECO:0000256" key="4">
    <source>
        <dbReference type="SAM" id="SignalP"/>
    </source>
</evidence>